<name>A0A291GD95_9RHOB</name>
<dbReference type="InterPro" id="IPR000014">
    <property type="entry name" value="PAS"/>
</dbReference>
<accession>A0A291GD95</accession>
<protein>
    <recommendedName>
        <fullName evidence="1">PAS fold-3 domain-containing protein</fullName>
    </recommendedName>
</protein>
<evidence type="ECO:0000259" key="1">
    <source>
        <dbReference type="Pfam" id="PF08447"/>
    </source>
</evidence>
<evidence type="ECO:0000313" key="3">
    <source>
        <dbReference type="Proteomes" id="UP000217935"/>
    </source>
</evidence>
<dbReference type="KEGG" id="ceh:CEW89_10980"/>
<evidence type="ECO:0000313" key="2">
    <source>
        <dbReference type="EMBL" id="ATG48040.1"/>
    </source>
</evidence>
<dbReference type="STRING" id="1758178.GCA_001550095_03770"/>
<dbReference type="Pfam" id="PF08447">
    <property type="entry name" value="PAS_3"/>
    <property type="match status" value="1"/>
</dbReference>
<dbReference type="Proteomes" id="UP000217935">
    <property type="component" value="Chromosome"/>
</dbReference>
<proteinExistence type="predicted"/>
<dbReference type="EMBL" id="CP022196">
    <property type="protein sequence ID" value="ATG48040.1"/>
    <property type="molecule type" value="Genomic_DNA"/>
</dbReference>
<sequence length="431" mass="47694">MTLQYSDAHMAEKADEAAFDIEELFFSRTDARGVIAAGNEVFRRISGYSWDELVGAPHKIIRHSDMPKGVFYILWERIKQGMATGAYVKNRAKDGRYYWVYAVVSPIEGGFVSVRMKPTSATFEGAKAAYKAFLKLEQSEGLSPEESAAAIRARLKDLGFPNYGAYSSYAIAQEMSARDAALSRMEDGRLRSLKELLPTLVELDKEQQALFAAFAKIRGIPSNMRIVASRLEPAGGPISAISQNYRLMSDEVTNHLGGFRVENGTRSLSESVMLRIYRGLFMMAASRLQREVKEVSMAALGKHAEQDGFQTEVEILTTMLDDYMIESGSVLVSVFNDVTALTRSAKDLRQLVTGLDSIRVLCRVEAGRLGAQSASLMPVINQLDTFHVEIDATLERIMSLAERIKGLVEAAMPRTFNGSLHYHSATGALSR</sequence>
<dbReference type="AlphaFoldDB" id="A0A291GD95"/>
<dbReference type="SUPFAM" id="SSF55785">
    <property type="entry name" value="PYP-like sensor domain (PAS domain)"/>
    <property type="match status" value="1"/>
</dbReference>
<dbReference type="InterPro" id="IPR035965">
    <property type="entry name" value="PAS-like_dom_sf"/>
</dbReference>
<organism evidence="2 3">
    <name type="scientific">Celeribacter ethanolicus</name>
    <dbReference type="NCBI Taxonomy" id="1758178"/>
    <lineage>
        <taxon>Bacteria</taxon>
        <taxon>Pseudomonadati</taxon>
        <taxon>Pseudomonadota</taxon>
        <taxon>Alphaproteobacteria</taxon>
        <taxon>Rhodobacterales</taxon>
        <taxon>Roseobacteraceae</taxon>
        <taxon>Celeribacter</taxon>
    </lineage>
</organism>
<dbReference type="OrthoDB" id="266313at2"/>
<dbReference type="CDD" id="cd00130">
    <property type="entry name" value="PAS"/>
    <property type="match status" value="1"/>
</dbReference>
<reference evidence="2 3" key="1">
    <citation type="submission" date="2017-06" db="EMBL/GenBank/DDBJ databases">
        <title>Celeribacter sp. TSPH2 complete genome sequence.</title>
        <authorList>
            <person name="Woo J.-H."/>
            <person name="Kim H.-S."/>
        </authorList>
    </citation>
    <scope>NUCLEOTIDE SEQUENCE [LARGE SCALE GENOMIC DNA]</scope>
    <source>
        <strain evidence="2 3">TSPH2</strain>
    </source>
</reference>
<dbReference type="RefSeq" id="WP_096805924.1">
    <property type="nucleotide sequence ID" value="NZ_CP022196.1"/>
</dbReference>
<dbReference type="NCBIfam" id="TIGR00229">
    <property type="entry name" value="sensory_box"/>
    <property type="match status" value="1"/>
</dbReference>
<dbReference type="Gene3D" id="3.30.450.20">
    <property type="entry name" value="PAS domain"/>
    <property type="match status" value="1"/>
</dbReference>
<feature type="domain" description="PAS fold-3" evidence="1">
    <location>
        <begin position="39"/>
        <end position="107"/>
    </location>
</feature>
<dbReference type="InterPro" id="IPR013655">
    <property type="entry name" value="PAS_fold_3"/>
</dbReference>
<gene>
    <name evidence="2" type="ORF">CEW89_10980</name>
</gene>
<keyword evidence="3" id="KW-1185">Reference proteome</keyword>